<dbReference type="RefSeq" id="WP_182308083.1">
    <property type="nucleotide sequence ID" value="NZ_CP059897.1"/>
</dbReference>
<name>A0ABV7I6M2_9HYPH</name>
<evidence type="ECO:0000313" key="2">
    <source>
        <dbReference type="Proteomes" id="UP001595647"/>
    </source>
</evidence>
<comment type="caution">
    <text evidence="1">The sequence shown here is derived from an EMBL/GenBank/DDBJ whole genome shotgun (WGS) entry which is preliminary data.</text>
</comment>
<accession>A0ABV7I6M2</accession>
<reference evidence="2" key="1">
    <citation type="journal article" date="2019" name="Int. J. Syst. Evol. Microbiol.">
        <title>The Global Catalogue of Microorganisms (GCM) 10K type strain sequencing project: providing services to taxonomists for standard genome sequencing and annotation.</title>
        <authorList>
            <consortium name="The Broad Institute Genomics Platform"/>
            <consortium name="The Broad Institute Genome Sequencing Center for Infectious Disease"/>
            <person name="Wu L."/>
            <person name="Ma J."/>
        </authorList>
    </citation>
    <scope>NUCLEOTIDE SEQUENCE [LARGE SCALE GENOMIC DNA]</scope>
    <source>
        <strain evidence="2">KCTC 52231</strain>
    </source>
</reference>
<gene>
    <name evidence="1" type="ORF">ACFOHV_19485</name>
</gene>
<evidence type="ECO:0000313" key="1">
    <source>
        <dbReference type="EMBL" id="MFC3165468.1"/>
    </source>
</evidence>
<organism evidence="1 2">
    <name type="scientific">Ciceribacter thiooxidans</name>
    <dbReference type="NCBI Taxonomy" id="1969821"/>
    <lineage>
        <taxon>Bacteria</taxon>
        <taxon>Pseudomonadati</taxon>
        <taxon>Pseudomonadota</taxon>
        <taxon>Alphaproteobacteria</taxon>
        <taxon>Hyphomicrobiales</taxon>
        <taxon>Rhizobiaceae</taxon>
        <taxon>Ciceribacter</taxon>
    </lineage>
</organism>
<proteinExistence type="predicted"/>
<protein>
    <submittedName>
        <fullName evidence="1">Uncharacterized protein</fullName>
    </submittedName>
</protein>
<keyword evidence="2" id="KW-1185">Reference proteome</keyword>
<sequence length="65" mass="7211">MKNRSANSMMKLKPARLTRERAEKINAVEGLALTPRMKRILDAAAGKTADEQRALVRAQFAKESA</sequence>
<dbReference type="Proteomes" id="UP001595647">
    <property type="component" value="Unassembled WGS sequence"/>
</dbReference>
<dbReference type="EMBL" id="JBHRTG010000019">
    <property type="protein sequence ID" value="MFC3165468.1"/>
    <property type="molecule type" value="Genomic_DNA"/>
</dbReference>